<name>A0ABN8RX35_9CNID</name>
<sequence>MTIYGVAKVNNLTQIQRIFLTFTQVEGLFVVWEEMEILNIIIAAITAATFNSVAHSAPVYNTPSTLELLVTAVIPSRVTNASLEAWNDKLPIAYKQLTVFRSPLYLAFSYEENQRPLHSILADALWDTSVFVNATTAMLIREMRERAISVPPVTSEISESNLNRYVRDFLQGLVDDSIVNLSINDDLVKIYRNYVILYSLSSVIEEASICVSGI</sequence>
<evidence type="ECO:0000313" key="2">
    <source>
        <dbReference type="Proteomes" id="UP001159427"/>
    </source>
</evidence>
<dbReference type="Proteomes" id="UP001159427">
    <property type="component" value="Unassembled WGS sequence"/>
</dbReference>
<proteinExistence type="predicted"/>
<reference evidence="1 2" key="1">
    <citation type="submission" date="2022-05" db="EMBL/GenBank/DDBJ databases">
        <authorList>
            <consortium name="Genoscope - CEA"/>
            <person name="William W."/>
        </authorList>
    </citation>
    <scope>NUCLEOTIDE SEQUENCE [LARGE SCALE GENOMIC DNA]</scope>
</reference>
<comment type="caution">
    <text evidence="1">The sequence shown here is derived from an EMBL/GenBank/DDBJ whole genome shotgun (WGS) entry which is preliminary data.</text>
</comment>
<evidence type="ECO:0000313" key="1">
    <source>
        <dbReference type="EMBL" id="CAH3184037.1"/>
    </source>
</evidence>
<dbReference type="EMBL" id="CALNXI010002167">
    <property type="protein sequence ID" value="CAH3184037.1"/>
    <property type="molecule type" value="Genomic_DNA"/>
</dbReference>
<protein>
    <submittedName>
        <fullName evidence="1">Uncharacterized protein</fullName>
    </submittedName>
</protein>
<gene>
    <name evidence="1" type="ORF">PEVE_00015204</name>
</gene>
<organism evidence="1 2">
    <name type="scientific">Porites evermanni</name>
    <dbReference type="NCBI Taxonomy" id="104178"/>
    <lineage>
        <taxon>Eukaryota</taxon>
        <taxon>Metazoa</taxon>
        <taxon>Cnidaria</taxon>
        <taxon>Anthozoa</taxon>
        <taxon>Hexacorallia</taxon>
        <taxon>Scleractinia</taxon>
        <taxon>Fungiina</taxon>
        <taxon>Poritidae</taxon>
        <taxon>Porites</taxon>
    </lineage>
</organism>
<keyword evidence="2" id="KW-1185">Reference proteome</keyword>
<accession>A0ABN8RX35</accession>